<dbReference type="OrthoDB" id="7207054at2"/>
<protein>
    <submittedName>
        <fullName evidence="4">DUF1449 family protein</fullName>
    </submittedName>
</protein>
<feature type="transmembrane region" description="Helical" evidence="1">
    <location>
        <begin position="91"/>
        <end position="111"/>
    </location>
</feature>
<proteinExistence type="predicted"/>
<evidence type="ECO:0000259" key="3">
    <source>
        <dbReference type="Pfam" id="PF21001"/>
    </source>
</evidence>
<accession>A0A552U6Y1</accession>
<dbReference type="InterPro" id="IPR010840">
    <property type="entry name" value="YqiJ_OB"/>
</dbReference>
<organism evidence="4 5">
    <name type="scientific">Glacieibacterium frigidum</name>
    <dbReference type="NCBI Taxonomy" id="2593303"/>
    <lineage>
        <taxon>Bacteria</taxon>
        <taxon>Pseudomonadati</taxon>
        <taxon>Pseudomonadota</taxon>
        <taxon>Alphaproteobacteria</taxon>
        <taxon>Sphingomonadales</taxon>
        <taxon>Sphingosinicellaceae</taxon>
        <taxon>Glacieibacterium</taxon>
    </lineage>
</organism>
<dbReference type="RefSeq" id="WP_144237183.1">
    <property type="nucleotide sequence ID" value="NZ_VJWA01000002.1"/>
</dbReference>
<feature type="transmembrane region" description="Helical" evidence="1">
    <location>
        <begin position="59"/>
        <end position="79"/>
    </location>
</feature>
<dbReference type="AlphaFoldDB" id="A0A552U6Y1"/>
<evidence type="ECO:0000259" key="2">
    <source>
        <dbReference type="Pfam" id="PF07290"/>
    </source>
</evidence>
<dbReference type="InterPro" id="IPR048376">
    <property type="entry name" value="YqiJ_N"/>
</dbReference>
<keyword evidence="1" id="KW-1133">Transmembrane helix</keyword>
<evidence type="ECO:0000313" key="4">
    <source>
        <dbReference type="EMBL" id="TRW13977.1"/>
    </source>
</evidence>
<dbReference type="Pfam" id="PF07290">
    <property type="entry name" value="YqiJ_OB"/>
    <property type="match status" value="1"/>
</dbReference>
<sequence length="204" mass="21553">MLTLLLTSAYAPFTVAFAVMIGVGLIELLGFGIDHPETDIETDTGGSTLLGWLGLGVEIPLLVWLIALLACFSLTGVALQQIVTAVAGAPLSGVVAGAIAFPLAAVLNAAVSRGLVRILPGYESTVISADELLMRRGTVLEGVARRGHPARARVVDRHNQAHYVMVEPHEDAEFIEQGETALLVRKQGTTFFGLRDADAALRSI</sequence>
<comment type="caution">
    <text evidence="4">The sequence shown here is derived from an EMBL/GenBank/DDBJ whole genome shotgun (WGS) entry which is preliminary data.</text>
</comment>
<evidence type="ECO:0000313" key="5">
    <source>
        <dbReference type="Proteomes" id="UP000317894"/>
    </source>
</evidence>
<dbReference type="Proteomes" id="UP000317894">
    <property type="component" value="Unassembled WGS sequence"/>
</dbReference>
<keyword evidence="5" id="KW-1185">Reference proteome</keyword>
<reference evidence="4 5" key="1">
    <citation type="submission" date="2019-07" db="EMBL/GenBank/DDBJ databases">
        <title>Novel species isolated from glacier.</title>
        <authorList>
            <person name="Liu Q."/>
            <person name="Xin Y.-H."/>
        </authorList>
    </citation>
    <scope>NUCLEOTIDE SEQUENCE [LARGE SCALE GENOMIC DNA]</scope>
    <source>
        <strain evidence="4 5">LB1R16</strain>
    </source>
</reference>
<evidence type="ECO:0000256" key="1">
    <source>
        <dbReference type="SAM" id="Phobius"/>
    </source>
</evidence>
<keyword evidence="1" id="KW-0812">Transmembrane</keyword>
<dbReference type="Pfam" id="PF21001">
    <property type="entry name" value="YqiJ_N"/>
    <property type="match status" value="1"/>
</dbReference>
<feature type="domain" description="Inner membrane protein YqiJ N-terminal" evidence="3">
    <location>
        <begin position="12"/>
        <end position="104"/>
    </location>
</feature>
<gene>
    <name evidence="4" type="ORF">FMM06_09520</name>
</gene>
<dbReference type="EMBL" id="VJWA01000002">
    <property type="protein sequence ID" value="TRW13977.1"/>
    <property type="molecule type" value="Genomic_DNA"/>
</dbReference>
<name>A0A552U6Y1_9SPHN</name>
<keyword evidence="1" id="KW-0472">Membrane</keyword>
<feature type="domain" description="Inner membrane protein YqiJ OB-fold" evidence="2">
    <location>
        <begin position="132"/>
        <end position="192"/>
    </location>
</feature>